<keyword evidence="11" id="KW-0472">Membrane</keyword>
<keyword evidence="7" id="KW-0679">Respiratory chain</keyword>
<evidence type="ECO:0000313" key="17">
    <source>
        <dbReference type="Proteomes" id="UP000694562"/>
    </source>
</evidence>
<keyword evidence="17" id="KW-1185">Reference proteome</keyword>
<proteinExistence type="inferred from homology"/>
<dbReference type="GO" id="GO:0022904">
    <property type="term" value="P:respiratory electron transport chain"/>
    <property type="evidence" value="ECO:0007669"/>
    <property type="project" value="InterPro"/>
</dbReference>
<dbReference type="GO" id="GO:0005743">
    <property type="term" value="C:mitochondrial inner membrane"/>
    <property type="evidence" value="ECO:0007669"/>
    <property type="project" value="UniProtKB-SubCell"/>
</dbReference>
<keyword evidence="6" id="KW-0813">Transport</keyword>
<dbReference type="OrthoDB" id="286811at2759"/>
<comment type="subcellular location">
    <subcellularLocation>
        <location evidence="2">Mitochondrion inner membrane</location>
        <topology evidence="2">Peripheral membrane protein</topology>
        <orientation evidence="2">Matrix side</orientation>
    </subcellularLocation>
</comment>
<dbReference type="PANTHER" id="PTHR12653:SF0">
    <property type="entry name" value="NADH DEHYDROGENASE [UBIQUINONE] 1 ALPHA SUBCOMPLEX SUBUNIT 5"/>
    <property type="match status" value="1"/>
</dbReference>
<evidence type="ECO:0000256" key="7">
    <source>
        <dbReference type="ARBA" id="ARBA00022660"/>
    </source>
</evidence>
<accession>A0A8C4ULU0</accession>
<dbReference type="PANTHER" id="PTHR12653">
    <property type="entry name" value="NADH-UBIQUINONE OXIDOREDUCTASE 13 KD-B SUBUNIT"/>
    <property type="match status" value="1"/>
</dbReference>
<evidence type="ECO:0000256" key="8">
    <source>
        <dbReference type="ARBA" id="ARBA00022792"/>
    </source>
</evidence>
<comment type="function">
    <text evidence="1">Accessory subunit of the mitochondrial membrane respiratory chain NADH dehydrogenase (Complex I), that is believed not to be involved in catalysis. Complex I functions in the transfer of electrons from NADH to the respiratory chain. The immediate electron acceptor for the enzyme is believed to be ubiquinone.</text>
</comment>
<dbReference type="Proteomes" id="UP000694562">
    <property type="component" value="Unplaced"/>
</dbReference>
<reference evidence="16" key="1">
    <citation type="submission" date="2025-08" db="UniProtKB">
        <authorList>
            <consortium name="Ensembl"/>
        </authorList>
    </citation>
    <scope>IDENTIFICATION</scope>
</reference>
<evidence type="ECO:0000256" key="10">
    <source>
        <dbReference type="ARBA" id="ARBA00023128"/>
    </source>
</evidence>
<sequence length="177" mass="19867">MRRPRRSPSACAPARRRPASRSARRDRGPCGCGAGAVRRPRPCPPVGARSARRVPVPGGGAMAGVLRKTSGLVGLAVVENPHERLRILYTKILGVLQNIPKDAAYRKYTEQIINQKFNLVQTETDVQKLQDKLNSGHIEEVILQAENELSLARKMIQWKPWEPLVEEPPSDQWRWPI</sequence>
<reference evidence="16" key="2">
    <citation type="submission" date="2025-09" db="UniProtKB">
        <authorList>
            <consortium name="Ensembl"/>
        </authorList>
    </citation>
    <scope>IDENTIFICATION</scope>
</reference>
<evidence type="ECO:0000256" key="11">
    <source>
        <dbReference type="ARBA" id="ARBA00023136"/>
    </source>
</evidence>
<dbReference type="Ensembl" id="ENSFTIT00000013526.1">
    <property type="protein sequence ID" value="ENSFTIP00000012965.1"/>
    <property type="gene ID" value="ENSFTIG00000008670.1"/>
</dbReference>
<name>A0A8C4ULU0_FALTI</name>
<evidence type="ECO:0000313" key="16">
    <source>
        <dbReference type="Ensembl" id="ENSFTIP00000012965.1"/>
    </source>
</evidence>
<evidence type="ECO:0000256" key="14">
    <source>
        <dbReference type="ARBA" id="ARBA00032775"/>
    </source>
</evidence>
<evidence type="ECO:0000256" key="5">
    <source>
        <dbReference type="ARBA" id="ARBA00016385"/>
    </source>
</evidence>
<evidence type="ECO:0000256" key="3">
    <source>
        <dbReference type="ARBA" id="ARBA00010261"/>
    </source>
</evidence>
<evidence type="ECO:0000256" key="15">
    <source>
        <dbReference type="SAM" id="MobiDB-lite"/>
    </source>
</evidence>
<evidence type="ECO:0000256" key="1">
    <source>
        <dbReference type="ARBA" id="ARBA00003195"/>
    </source>
</evidence>
<evidence type="ECO:0000256" key="2">
    <source>
        <dbReference type="ARBA" id="ARBA00004443"/>
    </source>
</evidence>
<evidence type="ECO:0000256" key="4">
    <source>
        <dbReference type="ARBA" id="ARBA00011533"/>
    </source>
</evidence>
<feature type="region of interest" description="Disordered" evidence="15">
    <location>
        <begin position="1"/>
        <end position="55"/>
    </location>
</feature>
<keyword evidence="9" id="KW-0249">Electron transport</keyword>
<keyword evidence="8" id="KW-0999">Mitochondrion inner membrane</keyword>
<keyword evidence="10" id="KW-0496">Mitochondrion</keyword>
<organism evidence="16 17">
    <name type="scientific">Falco tinnunculus</name>
    <name type="common">Common kestrel</name>
    <dbReference type="NCBI Taxonomy" id="100819"/>
    <lineage>
        <taxon>Eukaryota</taxon>
        <taxon>Metazoa</taxon>
        <taxon>Chordata</taxon>
        <taxon>Craniata</taxon>
        <taxon>Vertebrata</taxon>
        <taxon>Euteleostomi</taxon>
        <taxon>Archelosauria</taxon>
        <taxon>Archosauria</taxon>
        <taxon>Dinosauria</taxon>
        <taxon>Saurischia</taxon>
        <taxon>Theropoda</taxon>
        <taxon>Coelurosauria</taxon>
        <taxon>Aves</taxon>
        <taxon>Neognathae</taxon>
        <taxon>Neoaves</taxon>
        <taxon>Telluraves</taxon>
        <taxon>Australaves</taxon>
        <taxon>Falconiformes</taxon>
        <taxon>Falconidae</taxon>
        <taxon>Falco</taxon>
    </lineage>
</organism>
<protein>
    <recommendedName>
        <fullName evidence="5">NADH dehydrogenase [ubiquinone] 1 alpha subcomplex subunit 5</fullName>
    </recommendedName>
    <alternativeName>
        <fullName evidence="12">Complex I subunit B13</fullName>
    </alternativeName>
    <alternativeName>
        <fullName evidence="14">Complex I-13kD-B</fullName>
    </alternativeName>
    <alternativeName>
        <fullName evidence="13">NADH-ubiquinone oxidoreductase 13 kDa-B subunit</fullName>
    </alternativeName>
</protein>
<comment type="subunit">
    <text evidence="4">Complex I is composed of 45 different subunits.</text>
</comment>
<evidence type="ECO:0000256" key="12">
    <source>
        <dbReference type="ARBA" id="ARBA00030376"/>
    </source>
</evidence>
<dbReference type="Pfam" id="PF04716">
    <property type="entry name" value="ETC_C1_NDUFA5"/>
    <property type="match status" value="1"/>
</dbReference>
<dbReference type="InterPro" id="IPR006806">
    <property type="entry name" value="NDUFA5"/>
</dbReference>
<dbReference type="AlphaFoldDB" id="A0A8C4ULU0"/>
<dbReference type="OMA" id="AAKMVDW"/>
<evidence type="ECO:0000256" key="13">
    <source>
        <dbReference type="ARBA" id="ARBA00032483"/>
    </source>
</evidence>
<evidence type="ECO:0000256" key="9">
    <source>
        <dbReference type="ARBA" id="ARBA00022982"/>
    </source>
</evidence>
<evidence type="ECO:0000256" key="6">
    <source>
        <dbReference type="ARBA" id="ARBA00022448"/>
    </source>
</evidence>
<comment type="similarity">
    <text evidence="3">Belongs to the complex I NDUFA5 subunit family.</text>
</comment>